<name>A0A6A4PRY6_LUPAL</name>
<comment type="caution">
    <text evidence="2">The sequence shown here is derived from an EMBL/GenBank/DDBJ whole genome shotgun (WGS) entry which is preliminary data.</text>
</comment>
<protein>
    <submittedName>
        <fullName evidence="2">Uncharacterized protein</fullName>
    </submittedName>
</protein>
<accession>A0A6A4PRY6</accession>
<reference evidence="3" key="1">
    <citation type="journal article" date="2020" name="Nat. Commun.">
        <title>Genome sequence of the cluster root forming white lupin.</title>
        <authorList>
            <person name="Hufnagel B."/>
            <person name="Marques A."/>
            <person name="Soriano A."/>
            <person name="Marques L."/>
            <person name="Divol F."/>
            <person name="Doumas P."/>
            <person name="Sallet E."/>
            <person name="Mancinotti D."/>
            <person name="Carrere S."/>
            <person name="Marande W."/>
            <person name="Arribat S."/>
            <person name="Keller J."/>
            <person name="Huneau C."/>
            <person name="Blein T."/>
            <person name="Aime D."/>
            <person name="Laguerre M."/>
            <person name="Taylor J."/>
            <person name="Schubert V."/>
            <person name="Nelson M."/>
            <person name="Geu-Flores F."/>
            <person name="Crespi M."/>
            <person name="Gallardo-Guerrero K."/>
            <person name="Delaux P.-M."/>
            <person name="Salse J."/>
            <person name="Berges H."/>
            <person name="Guyot R."/>
            <person name="Gouzy J."/>
            <person name="Peret B."/>
        </authorList>
    </citation>
    <scope>NUCLEOTIDE SEQUENCE [LARGE SCALE GENOMIC DNA]</scope>
    <source>
        <strain evidence="3">cv. Amiga</strain>
    </source>
</reference>
<gene>
    <name evidence="2" type="ORF">Lalb_Chr11g0069921</name>
</gene>
<dbReference type="EMBL" id="WOCE01000011">
    <property type="protein sequence ID" value="KAE9604303.1"/>
    <property type="molecule type" value="Genomic_DNA"/>
</dbReference>
<sequence length="115" mass="13698">MQRSVRHLDSASVGIIMWHFLVSINVKLLFLVLLMILVWVLVVFIFLSSFLIKSCSFFINLSFLWHIHSATPHYFTYQQAHVQHQYQQLFKSFGQGKYKKMSYKYETATFLQEDL</sequence>
<proteinExistence type="predicted"/>
<keyword evidence="1" id="KW-0812">Transmembrane</keyword>
<keyword evidence="1" id="KW-0472">Membrane</keyword>
<dbReference type="AlphaFoldDB" id="A0A6A4PRY6"/>
<evidence type="ECO:0000256" key="1">
    <source>
        <dbReference type="SAM" id="Phobius"/>
    </source>
</evidence>
<feature type="transmembrane region" description="Helical" evidence="1">
    <location>
        <begin position="28"/>
        <end position="52"/>
    </location>
</feature>
<evidence type="ECO:0000313" key="2">
    <source>
        <dbReference type="EMBL" id="KAE9604303.1"/>
    </source>
</evidence>
<dbReference type="Proteomes" id="UP000447434">
    <property type="component" value="Chromosome 11"/>
</dbReference>
<organism evidence="2 3">
    <name type="scientific">Lupinus albus</name>
    <name type="common">White lupine</name>
    <name type="synonym">Lupinus termis</name>
    <dbReference type="NCBI Taxonomy" id="3870"/>
    <lineage>
        <taxon>Eukaryota</taxon>
        <taxon>Viridiplantae</taxon>
        <taxon>Streptophyta</taxon>
        <taxon>Embryophyta</taxon>
        <taxon>Tracheophyta</taxon>
        <taxon>Spermatophyta</taxon>
        <taxon>Magnoliopsida</taxon>
        <taxon>eudicotyledons</taxon>
        <taxon>Gunneridae</taxon>
        <taxon>Pentapetalae</taxon>
        <taxon>rosids</taxon>
        <taxon>fabids</taxon>
        <taxon>Fabales</taxon>
        <taxon>Fabaceae</taxon>
        <taxon>Papilionoideae</taxon>
        <taxon>50 kb inversion clade</taxon>
        <taxon>genistoids sensu lato</taxon>
        <taxon>core genistoids</taxon>
        <taxon>Genisteae</taxon>
        <taxon>Lupinus</taxon>
    </lineage>
</organism>
<keyword evidence="3" id="KW-1185">Reference proteome</keyword>
<keyword evidence="1" id="KW-1133">Transmembrane helix</keyword>
<evidence type="ECO:0000313" key="3">
    <source>
        <dbReference type="Proteomes" id="UP000447434"/>
    </source>
</evidence>